<dbReference type="InterPro" id="IPR055411">
    <property type="entry name" value="LRR_FXL15/At3g58940/PEG3-like"/>
</dbReference>
<dbReference type="AlphaFoldDB" id="A0A022QGJ1"/>
<dbReference type="InterPro" id="IPR055294">
    <property type="entry name" value="FBL60-like"/>
</dbReference>
<sequence>MKKAKKTEDGGSTCINMDRISKLPEEILQRILYFLSQKQAVRTSVLSKSWRNIWCTRPNLDFSDDTFKGNKQYFLSVVNNTLQRYRDQRLCVKKFHLRISLGDNTYKESVSFLEKWVPRFTAMGVGAFRLSILSKNECVDMSSVVFKAESLKLLRLFNCDLGQNTPKNIPFVRLTVLRLIKVLINKDIFNKIVWSCPLLTTMLIEQCRGLENVTLEKTRHKYLKHFTFRTIDDRCSVEIDILTLETIDILGCQ</sequence>
<evidence type="ECO:0000259" key="1">
    <source>
        <dbReference type="PROSITE" id="PS50181"/>
    </source>
</evidence>
<feature type="non-terminal residue" evidence="2">
    <location>
        <position position="253"/>
    </location>
</feature>
<reference evidence="2 3" key="1">
    <citation type="journal article" date="2013" name="Proc. Natl. Acad. Sci. U.S.A.">
        <title>Fine-scale variation in meiotic recombination in Mimulus inferred from population shotgun sequencing.</title>
        <authorList>
            <person name="Hellsten U."/>
            <person name="Wright K.M."/>
            <person name="Jenkins J."/>
            <person name="Shu S."/>
            <person name="Yuan Y."/>
            <person name="Wessler S.R."/>
            <person name="Schmutz J."/>
            <person name="Willis J.H."/>
            <person name="Rokhsar D.S."/>
        </authorList>
    </citation>
    <scope>NUCLEOTIDE SEQUENCE [LARGE SCALE GENOMIC DNA]</scope>
    <source>
        <strain evidence="3">cv. DUN x IM62</strain>
    </source>
</reference>
<evidence type="ECO:0000313" key="2">
    <source>
        <dbReference type="EMBL" id="EYU25620.1"/>
    </source>
</evidence>
<dbReference type="Gene3D" id="1.20.1280.50">
    <property type="match status" value="1"/>
</dbReference>
<dbReference type="InterPro" id="IPR053781">
    <property type="entry name" value="F-box_AtFBL13-like"/>
</dbReference>
<proteinExistence type="predicted"/>
<evidence type="ECO:0000313" key="3">
    <source>
        <dbReference type="Proteomes" id="UP000030748"/>
    </source>
</evidence>
<dbReference type="PANTHER" id="PTHR31293:SF12">
    <property type="entry name" value="RNI-LIKE SUPERFAMILY PROTEIN"/>
    <property type="match status" value="1"/>
</dbReference>
<dbReference type="Pfam" id="PF00646">
    <property type="entry name" value="F-box"/>
    <property type="match status" value="1"/>
</dbReference>
<name>A0A022QGJ1_ERYGU</name>
<dbReference type="PANTHER" id="PTHR31293">
    <property type="entry name" value="RNI-LIKE SUPERFAMILY PROTEIN"/>
    <property type="match status" value="1"/>
</dbReference>
<dbReference type="CDD" id="cd22160">
    <property type="entry name" value="F-box_AtFBL13-like"/>
    <property type="match status" value="1"/>
</dbReference>
<organism evidence="2 3">
    <name type="scientific">Erythranthe guttata</name>
    <name type="common">Yellow monkey flower</name>
    <name type="synonym">Mimulus guttatus</name>
    <dbReference type="NCBI Taxonomy" id="4155"/>
    <lineage>
        <taxon>Eukaryota</taxon>
        <taxon>Viridiplantae</taxon>
        <taxon>Streptophyta</taxon>
        <taxon>Embryophyta</taxon>
        <taxon>Tracheophyta</taxon>
        <taxon>Spermatophyta</taxon>
        <taxon>Magnoliopsida</taxon>
        <taxon>eudicotyledons</taxon>
        <taxon>Gunneridae</taxon>
        <taxon>Pentapetalae</taxon>
        <taxon>asterids</taxon>
        <taxon>lamiids</taxon>
        <taxon>Lamiales</taxon>
        <taxon>Phrymaceae</taxon>
        <taxon>Erythranthe</taxon>
    </lineage>
</organism>
<dbReference type="Proteomes" id="UP000030748">
    <property type="component" value="Unassembled WGS sequence"/>
</dbReference>
<protein>
    <recommendedName>
        <fullName evidence="1">F-box domain-containing protein</fullName>
    </recommendedName>
</protein>
<dbReference type="PROSITE" id="PS50181">
    <property type="entry name" value="FBOX"/>
    <property type="match status" value="1"/>
</dbReference>
<accession>A0A022QGJ1</accession>
<dbReference type="Pfam" id="PF24758">
    <property type="entry name" value="LRR_At5g56370"/>
    <property type="match status" value="1"/>
</dbReference>
<dbReference type="SUPFAM" id="SSF81383">
    <property type="entry name" value="F-box domain"/>
    <property type="match status" value="1"/>
</dbReference>
<dbReference type="OrthoDB" id="888406at2759"/>
<dbReference type="STRING" id="4155.A0A022QGJ1"/>
<keyword evidence="3" id="KW-1185">Reference proteome</keyword>
<gene>
    <name evidence="2" type="ORF">MIMGU_mgv1a0241701mg</name>
</gene>
<dbReference type="EMBL" id="KI631965">
    <property type="protein sequence ID" value="EYU25620.1"/>
    <property type="molecule type" value="Genomic_DNA"/>
</dbReference>
<dbReference type="InterPro" id="IPR001810">
    <property type="entry name" value="F-box_dom"/>
</dbReference>
<dbReference type="InterPro" id="IPR036047">
    <property type="entry name" value="F-box-like_dom_sf"/>
</dbReference>
<dbReference type="KEGG" id="egt:105971180"/>
<feature type="domain" description="F-box" evidence="1">
    <location>
        <begin position="17"/>
        <end position="53"/>
    </location>
</feature>